<dbReference type="Proteomes" id="UP001321473">
    <property type="component" value="Unassembled WGS sequence"/>
</dbReference>
<evidence type="ECO:0000256" key="1">
    <source>
        <dbReference type="SAM" id="MobiDB-lite"/>
    </source>
</evidence>
<name>A0AAQ4EE40_AMBAM</name>
<feature type="region of interest" description="Disordered" evidence="1">
    <location>
        <begin position="1"/>
        <end position="70"/>
    </location>
</feature>
<protein>
    <submittedName>
        <fullName evidence="2">Uncharacterized protein</fullName>
    </submittedName>
</protein>
<gene>
    <name evidence="2" type="ORF">V5799_012468</name>
</gene>
<organism evidence="2 3">
    <name type="scientific">Amblyomma americanum</name>
    <name type="common">Lone star tick</name>
    <dbReference type="NCBI Taxonomy" id="6943"/>
    <lineage>
        <taxon>Eukaryota</taxon>
        <taxon>Metazoa</taxon>
        <taxon>Ecdysozoa</taxon>
        <taxon>Arthropoda</taxon>
        <taxon>Chelicerata</taxon>
        <taxon>Arachnida</taxon>
        <taxon>Acari</taxon>
        <taxon>Parasitiformes</taxon>
        <taxon>Ixodida</taxon>
        <taxon>Ixodoidea</taxon>
        <taxon>Ixodidae</taxon>
        <taxon>Amblyomminae</taxon>
        <taxon>Amblyomma</taxon>
    </lineage>
</organism>
<evidence type="ECO:0000313" key="2">
    <source>
        <dbReference type="EMBL" id="KAK8772996.1"/>
    </source>
</evidence>
<proteinExistence type="predicted"/>
<comment type="caution">
    <text evidence="2">The sequence shown here is derived from an EMBL/GenBank/DDBJ whole genome shotgun (WGS) entry which is preliminary data.</text>
</comment>
<dbReference type="PANTHER" id="PTHR39075:SF1">
    <property type="entry name" value="FI19908P1"/>
    <property type="match status" value="1"/>
</dbReference>
<dbReference type="EMBL" id="JARKHS020017411">
    <property type="protein sequence ID" value="KAK8772996.1"/>
    <property type="molecule type" value="Genomic_DNA"/>
</dbReference>
<dbReference type="PANTHER" id="PTHR39075">
    <property type="entry name" value="FI19908P1"/>
    <property type="match status" value="1"/>
</dbReference>
<evidence type="ECO:0000313" key="3">
    <source>
        <dbReference type="Proteomes" id="UP001321473"/>
    </source>
</evidence>
<sequence length="342" mass="37211">MGDSLPSFERAEQSKTTLPGGCSSHFDGNTPKEPEPACYPPVTALMGNEDKEEGDSASQPQPSAAEEAEQFSLDSAQGIGDTPVDPAAVEQYLLEEYYGPLVTSSGTVSMFLKKRVRVDISVDRAVRVVNFSKHCMAALSRLGDRICICHPCGRVLQEGPTINIETGMRLAKMSRRGVTFTALHGHHLRGLVYLVDNSGTKSTTEMFKEQSYDVALKVFRSESDQGIQTINKCFEIVAQVTQEPTEDGEDVWLIGGVCIVQKSSGDVEVSPDFGRNIIFSSPAEGAISITTPVSKMAVSYCPDKFLFVRMGRKRVCVSAEKFVVRNGGQKAGLDSRGRLTLR</sequence>
<keyword evidence="3" id="KW-1185">Reference proteome</keyword>
<dbReference type="AlphaFoldDB" id="A0AAQ4EE40"/>
<dbReference type="GO" id="GO:0005615">
    <property type="term" value="C:extracellular space"/>
    <property type="evidence" value="ECO:0007669"/>
    <property type="project" value="TreeGrafter"/>
</dbReference>
<reference evidence="2 3" key="1">
    <citation type="journal article" date="2023" name="Arcadia Sci">
        <title>De novo assembly of a long-read Amblyomma americanum tick genome.</title>
        <authorList>
            <person name="Chou S."/>
            <person name="Poskanzer K.E."/>
            <person name="Rollins M."/>
            <person name="Thuy-Boun P.S."/>
        </authorList>
    </citation>
    <scope>NUCLEOTIDE SEQUENCE [LARGE SCALE GENOMIC DNA]</scope>
    <source>
        <strain evidence="2">F_SG_1</strain>
        <tissue evidence="2">Salivary glands</tissue>
    </source>
</reference>
<accession>A0AAQ4EE40</accession>